<accession>A0A2A9HEP7</accession>
<comment type="caution">
    <text evidence="1">The sequence shown here is derived from an EMBL/GenBank/DDBJ whole genome shotgun (WGS) entry which is preliminary data.</text>
</comment>
<gene>
    <name evidence="1" type="ORF">A9A59_0464</name>
</gene>
<dbReference type="AlphaFoldDB" id="A0A2A9HEP7"/>
<sequence length="69" mass="7238">MALRRGRLLAFDAATWTAALRLDGSPTALVTGVAVSRALPAAELTPGRRVLVETGDHHHPADAVVIAAW</sequence>
<keyword evidence="2" id="KW-1185">Reference proteome</keyword>
<reference evidence="1 2" key="1">
    <citation type="submission" date="2017-09" db="EMBL/GenBank/DDBJ databases">
        <title>Sequencing the genomes of two abundant thermophiles in Great Basin hot springs: Thermocrinis jamiesonii and novel Chloroflexi Thermoflexus hugenholtzii.</title>
        <authorList>
            <person name="Hedlund B."/>
        </authorList>
    </citation>
    <scope>NUCLEOTIDE SEQUENCE [LARGE SCALE GENOMIC DNA]</scope>
    <source>
        <strain evidence="1 2">G233</strain>
    </source>
</reference>
<evidence type="ECO:0000313" key="2">
    <source>
        <dbReference type="Proteomes" id="UP000223071"/>
    </source>
</evidence>
<proteinExistence type="predicted"/>
<evidence type="ECO:0000313" key="1">
    <source>
        <dbReference type="EMBL" id="PFG73269.1"/>
    </source>
</evidence>
<dbReference type="RefSeq" id="WP_098502737.1">
    <property type="nucleotide sequence ID" value="NZ_PDJQ01000001.1"/>
</dbReference>
<organism evidence="1 2">
    <name type="scientific">Tepidiforma thermophila (strain KCTC 52669 / CGMCC 1.13589 / G233)</name>
    <dbReference type="NCBI Taxonomy" id="2761530"/>
    <lineage>
        <taxon>Bacteria</taxon>
        <taxon>Bacillati</taxon>
        <taxon>Chloroflexota</taxon>
        <taxon>Tepidiformia</taxon>
        <taxon>Tepidiformales</taxon>
        <taxon>Tepidiformaceae</taxon>
        <taxon>Tepidiforma</taxon>
    </lineage>
</organism>
<dbReference type="EMBL" id="PDJQ01000001">
    <property type="protein sequence ID" value="PFG73269.1"/>
    <property type="molecule type" value="Genomic_DNA"/>
</dbReference>
<name>A0A2A9HEP7_TEPT2</name>
<dbReference type="Proteomes" id="UP000223071">
    <property type="component" value="Unassembled WGS sequence"/>
</dbReference>
<protein>
    <submittedName>
        <fullName evidence="1">Uncharacterized protein</fullName>
    </submittedName>
</protein>